<name>A0A7X0EVA1_9PSED</name>
<dbReference type="PANTHER" id="PTHR30026:SF20">
    <property type="entry name" value="OUTER MEMBRANE PROTEIN TOLC"/>
    <property type="match status" value="1"/>
</dbReference>
<evidence type="ECO:0000256" key="2">
    <source>
        <dbReference type="ARBA" id="ARBA00007613"/>
    </source>
</evidence>
<dbReference type="RefSeq" id="WP_260407198.1">
    <property type="nucleotide sequence ID" value="NZ_JACHLL010000005.1"/>
</dbReference>
<dbReference type="GO" id="GO:0015562">
    <property type="term" value="F:efflux transmembrane transporter activity"/>
    <property type="evidence" value="ECO:0007669"/>
    <property type="project" value="InterPro"/>
</dbReference>
<keyword evidence="7" id="KW-0998">Cell outer membrane</keyword>
<keyword evidence="8" id="KW-0645">Protease</keyword>
<dbReference type="Proteomes" id="UP000557193">
    <property type="component" value="Unassembled WGS sequence"/>
</dbReference>
<evidence type="ECO:0000256" key="6">
    <source>
        <dbReference type="ARBA" id="ARBA00023136"/>
    </source>
</evidence>
<gene>
    <name evidence="8" type="ORF">HNP49_002787</name>
</gene>
<keyword evidence="3" id="KW-0813">Transport</keyword>
<sequence length="418" mass="46121">MSLLDAYDSSLHNDPAFQGATFDYQASQQEEAIGRAGLLPQLSASGRYGDTRQLSGQDVDSNSADDRYASGNLSLTARQMLYDKGKLAYYDQSKARGKVGSALYNDATQELFNRVIEAYFEVARQSNELKLASQQRTAIEGLAKQTQRLYEAGDGTITDIDEAQARLDLVKAQEIEYLARIRAALRSLSGRTGQAVNEIEPMQDSLPPHAPLQAEQDLQYWQRQARLAAPRLDARRASVELAEAELQGQRAGHYPSLSLVSEYNKSQQDNLSDDYRRQSSYYLGVAVDVPLFAGGGVNASVRKSAYALSSATAQLDNEAQQLVEDIERDYLGVVSGFEKCKALQTAVNSNQRALASAEKGYQAGVRSTIDILNAQQVLFTARRDLLNTKLLMLQSYVSLHARTGLMHRGILEQVQSLF</sequence>
<accession>A0A7X0EVA1</accession>
<dbReference type="Pfam" id="PF02321">
    <property type="entry name" value="OEP"/>
    <property type="match status" value="2"/>
</dbReference>
<dbReference type="GO" id="GO:0009279">
    <property type="term" value="C:cell outer membrane"/>
    <property type="evidence" value="ECO:0007669"/>
    <property type="project" value="UniProtKB-SubCell"/>
</dbReference>
<dbReference type="NCBIfam" id="TIGR01844">
    <property type="entry name" value="type_I_sec_TolC"/>
    <property type="match status" value="1"/>
</dbReference>
<reference evidence="8 9" key="1">
    <citation type="submission" date="2020-08" db="EMBL/GenBank/DDBJ databases">
        <title>Functional genomics of gut bacteria from endangered species of beetles.</title>
        <authorList>
            <person name="Carlos-Shanley C."/>
        </authorList>
    </citation>
    <scope>NUCLEOTIDE SEQUENCE [LARGE SCALE GENOMIC DNA]</scope>
    <source>
        <strain evidence="8 9">S00202</strain>
    </source>
</reference>
<keyword evidence="8" id="KW-0378">Hydrolase</keyword>
<dbReference type="GO" id="GO:0008233">
    <property type="term" value="F:peptidase activity"/>
    <property type="evidence" value="ECO:0007669"/>
    <property type="project" value="UniProtKB-KW"/>
</dbReference>
<proteinExistence type="inferred from homology"/>
<dbReference type="GO" id="GO:1990281">
    <property type="term" value="C:efflux pump complex"/>
    <property type="evidence" value="ECO:0007669"/>
    <property type="project" value="TreeGrafter"/>
</dbReference>
<evidence type="ECO:0000313" key="8">
    <source>
        <dbReference type="EMBL" id="MBB6342605.1"/>
    </source>
</evidence>
<evidence type="ECO:0000256" key="5">
    <source>
        <dbReference type="ARBA" id="ARBA00022692"/>
    </source>
</evidence>
<evidence type="ECO:0000256" key="7">
    <source>
        <dbReference type="ARBA" id="ARBA00023237"/>
    </source>
</evidence>
<keyword evidence="9" id="KW-1185">Reference proteome</keyword>
<dbReference type="GO" id="GO:0015288">
    <property type="term" value="F:porin activity"/>
    <property type="evidence" value="ECO:0007669"/>
    <property type="project" value="TreeGrafter"/>
</dbReference>
<dbReference type="PANTHER" id="PTHR30026">
    <property type="entry name" value="OUTER MEMBRANE PROTEIN TOLC"/>
    <property type="match status" value="1"/>
</dbReference>
<keyword evidence="4" id="KW-1134">Transmembrane beta strand</keyword>
<organism evidence="8 9">
    <name type="scientific">Pseudomonas fluvialis</name>
    <dbReference type="NCBI Taxonomy" id="1793966"/>
    <lineage>
        <taxon>Bacteria</taxon>
        <taxon>Pseudomonadati</taxon>
        <taxon>Pseudomonadota</taxon>
        <taxon>Gammaproteobacteria</taxon>
        <taxon>Pseudomonadales</taxon>
        <taxon>Pseudomonadaceae</taxon>
        <taxon>Pseudomonas</taxon>
    </lineage>
</organism>
<dbReference type="GO" id="GO:0006508">
    <property type="term" value="P:proteolysis"/>
    <property type="evidence" value="ECO:0007669"/>
    <property type="project" value="UniProtKB-KW"/>
</dbReference>
<evidence type="ECO:0000256" key="1">
    <source>
        <dbReference type="ARBA" id="ARBA00004442"/>
    </source>
</evidence>
<keyword evidence="5" id="KW-0812">Transmembrane</keyword>
<dbReference type="InterPro" id="IPR010130">
    <property type="entry name" value="T1SS_OMP_TolC"/>
</dbReference>
<comment type="subcellular location">
    <subcellularLocation>
        <location evidence="1">Cell outer membrane</location>
    </subcellularLocation>
</comment>
<dbReference type="SUPFAM" id="SSF56954">
    <property type="entry name" value="Outer membrane efflux proteins (OEP)"/>
    <property type="match status" value="1"/>
</dbReference>
<comment type="caution">
    <text evidence="8">The sequence shown here is derived from an EMBL/GenBank/DDBJ whole genome shotgun (WGS) entry which is preliminary data.</text>
</comment>
<comment type="similarity">
    <text evidence="2">Belongs to the outer membrane factor (OMF) (TC 1.B.17) family.</text>
</comment>
<dbReference type="InterPro" id="IPR051906">
    <property type="entry name" value="TolC-like"/>
</dbReference>
<evidence type="ECO:0000256" key="4">
    <source>
        <dbReference type="ARBA" id="ARBA00022452"/>
    </source>
</evidence>
<evidence type="ECO:0000313" key="9">
    <source>
        <dbReference type="Proteomes" id="UP000557193"/>
    </source>
</evidence>
<dbReference type="InterPro" id="IPR003423">
    <property type="entry name" value="OMP_efflux"/>
</dbReference>
<dbReference type="EMBL" id="JACHLL010000005">
    <property type="protein sequence ID" value="MBB6342605.1"/>
    <property type="molecule type" value="Genomic_DNA"/>
</dbReference>
<dbReference type="Gene3D" id="1.20.1600.10">
    <property type="entry name" value="Outer membrane efflux proteins (OEP)"/>
    <property type="match status" value="1"/>
</dbReference>
<protein>
    <submittedName>
        <fullName evidence="8">Protease secretion system outer membrane protein</fullName>
    </submittedName>
</protein>
<evidence type="ECO:0000256" key="3">
    <source>
        <dbReference type="ARBA" id="ARBA00022448"/>
    </source>
</evidence>
<keyword evidence="6" id="KW-0472">Membrane</keyword>
<dbReference type="AlphaFoldDB" id="A0A7X0EVA1"/>